<organism evidence="1 2">
    <name type="scientific">Panagrolaimus sp. JU765</name>
    <dbReference type="NCBI Taxonomy" id="591449"/>
    <lineage>
        <taxon>Eukaryota</taxon>
        <taxon>Metazoa</taxon>
        <taxon>Ecdysozoa</taxon>
        <taxon>Nematoda</taxon>
        <taxon>Chromadorea</taxon>
        <taxon>Rhabditida</taxon>
        <taxon>Tylenchina</taxon>
        <taxon>Panagrolaimomorpha</taxon>
        <taxon>Panagrolaimoidea</taxon>
        <taxon>Panagrolaimidae</taxon>
        <taxon>Panagrolaimus</taxon>
    </lineage>
</organism>
<dbReference type="WBParaSite" id="JU765_v2.g16742.t2">
    <property type="protein sequence ID" value="JU765_v2.g16742.t2"/>
    <property type="gene ID" value="JU765_v2.g16742"/>
</dbReference>
<evidence type="ECO:0000313" key="2">
    <source>
        <dbReference type="WBParaSite" id="JU765_v2.g16742.t2"/>
    </source>
</evidence>
<proteinExistence type="predicted"/>
<sequence>MSKFAPSAQFLSALKNYADGSNKLKLVDRILKELEFVEYFYTKCPSSLSDRDWSSLSDRDWSRLLKTRNVADRVSMLEYIALTQKRQAEEKSKKEQKQKETEAYLDEQRKIYESGGMGYGPYMYSMTLNPFRNEKHINHLEGARQLQTRMLAEKPKIAFDCQWFTSMPVAHASKMSAQVSYCLTDNDVISRTPFHLELLNLDLKKSEVKEAAKNHLDYLDQQYGHQRILPDVYKDMPYKPGDRQVLYVTKFAHKYFDDGPLPSDKTIILPVTMDNNRESINYCKRMKFTPIYLPVRKYIKWKTGAFFLPLPNILKMLNMVTLGYDWKTAIEKNVAQRHVTTIEERRERLGPRYDKRFQEKKEKDELIQMIEEALDKERQVAN</sequence>
<accession>A0AC34QIF2</accession>
<evidence type="ECO:0000313" key="1">
    <source>
        <dbReference type="Proteomes" id="UP000887576"/>
    </source>
</evidence>
<reference evidence="2" key="1">
    <citation type="submission" date="2022-11" db="UniProtKB">
        <authorList>
            <consortium name="WormBaseParasite"/>
        </authorList>
    </citation>
    <scope>IDENTIFICATION</scope>
</reference>
<name>A0AC34QIF2_9BILA</name>
<dbReference type="Proteomes" id="UP000887576">
    <property type="component" value="Unplaced"/>
</dbReference>
<protein>
    <submittedName>
        <fullName evidence="2">SAM-dependent MTase TRM10-type domain-containing protein</fullName>
    </submittedName>
</protein>